<name>A0A3M7PF28_BRAPC</name>
<dbReference type="EMBL" id="REGN01011236">
    <property type="protein sequence ID" value="RMZ97721.1"/>
    <property type="molecule type" value="Genomic_DNA"/>
</dbReference>
<evidence type="ECO:0000313" key="3">
    <source>
        <dbReference type="Proteomes" id="UP000276133"/>
    </source>
</evidence>
<protein>
    <submittedName>
        <fullName evidence="2">Uncharacterized protein</fullName>
    </submittedName>
</protein>
<proteinExistence type="predicted"/>
<sequence>MLVQFQFALNLCFDLYILLINNNILIFDHCQIHRLGLRIKISGKFLINRCRIFSNLSKNLAPEVYQNGFDQRQNQSLHITDNLPFLWARHIFSPIFCQIKDFLRPSEELEIDYIFMPSVIYQILEKNAISTQLEWTFRLNQIAKKCRPLKTVGALIREPNETQVSNTVPKGIESDESEVEEEFVPKRAGIESMS</sequence>
<dbReference type="AlphaFoldDB" id="A0A3M7PF28"/>
<feature type="compositionally biased region" description="Basic and acidic residues" evidence="1">
    <location>
        <begin position="183"/>
        <end position="194"/>
    </location>
</feature>
<reference evidence="2 3" key="1">
    <citation type="journal article" date="2018" name="Sci. Rep.">
        <title>Genomic signatures of local adaptation to the degree of environmental predictability in rotifers.</title>
        <authorList>
            <person name="Franch-Gras L."/>
            <person name="Hahn C."/>
            <person name="Garcia-Roger E.M."/>
            <person name="Carmona M.J."/>
            <person name="Serra M."/>
            <person name="Gomez A."/>
        </authorList>
    </citation>
    <scope>NUCLEOTIDE SEQUENCE [LARGE SCALE GENOMIC DNA]</scope>
    <source>
        <strain evidence="2">HYR1</strain>
    </source>
</reference>
<keyword evidence="3" id="KW-1185">Reference proteome</keyword>
<organism evidence="2 3">
    <name type="scientific">Brachionus plicatilis</name>
    <name type="common">Marine rotifer</name>
    <name type="synonym">Brachionus muelleri</name>
    <dbReference type="NCBI Taxonomy" id="10195"/>
    <lineage>
        <taxon>Eukaryota</taxon>
        <taxon>Metazoa</taxon>
        <taxon>Spiralia</taxon>
        <taxon>Gnathifera</taxon>
        <taxon>Rotifera</taxon>
        <taxon>Eurotatoria</taxon>
        <taxon>Monogononta</taxon>
        <taxon>Pseudotrocha</taxon>
        <taxon>Ploima</taxon>
        <taxon>Brachionidae</taxon>
        <taxon>Brachionus</taxon>
    </lineage>
</organism>
<comment type="caution">
    <text evidence="2">The sequence shown here is derived from an EMBL/GenBank/DDBJ whole genome shotgun (WGS) entry which is preliminary data.</text>
</comment>
<accession>A0A3M7PF28</accession>
<evidence type="ECO:0000256" key="1">
    <source>
        <dbReference type="SAM" id="MobiDB-lite"/>
    </source>
</evidence>
<dbReference type="Proteomes" id="UP000276133">
    <property type="component" value="Unassembled WGS sequence"/>
</dbReference>
<evidence type="ECO:0000313" key="2">
    <source>
        <dbReference type="EMBL" id="RMZ97721.1"/>
    </source>
</evidence>
<feature type="region of interest" description="Disordered" evidence="1">
    <location>
        <begin position="164"/>
        <end position="194"/>
    </location>
</feature>
<gene>
    <name evidence="2" type="ORF">BpHYR1_043628</name>
</gene>